<dbReference type="Proteomes" id="UP000321947">
    <property type="component" value="Unassembled WGS sequence"/>
</dbReference>
<dbReference type="EMBL" id="SSTD01000132">
    <property type="protein sequence ID" value="TYK31580.1"/>
    <property type="molecule type" value="Genomic_DNA"/>
</dbReference>
<feature type="region of interest" description="Disordered" evidence="1">
    <location>
        <begin position="1"/>
        <end position="28"/>
    </location>
</feature>
<organism evidence="2 3">
    <name type="scientific">Cucumis melo var. makuwa</name>
    <name type="common">Oriental melon</name>
    <dbReference type="NCBI Taxonomy" id="1194695"/>
    <lineage>
        <taxon>Eukaryota</taxon>
        <taxon>Viridiplantae</taxon>
        <taxon>Streptophyta</taxon>
        <taxon>Embryophyta</taxon>
        <taxon>Tracheophyta</taxon>
        <taxon>Spermatophyta</taxon>
        <taxon>Magnoliopsida</taxon>
        <taxon>eudicotyledons</taxon>
        <taxon>Gunneridae</taxon>
        <taxon>Pentapetalae</taxon>
        <taxon>rosids</taxon>
        <taxon>fabids</taxon>
        <taxon>Cucurbitales</taxon>
        <taxon>Cucurbitaceae</taxon>
        <taxon>Benincaseae</taxon>
        <taxon>Cucumis</taxon>
    </lineage>
</organism>
<evidence type="ECO:0000313" key="3">
    <source>
        <dbReference type="Proteomes" id="UP000321947"/>
    </source>
</evidence>
<name>A0A5D3E7L5_CUCMM</name>
<feature type="region of interest" description="Disordered" evidence="1">
    <location>
        <begin position="317"/>
        <end position="354"/>
    </location>
</feature>
<sequence length="388" mass="43298">MARPDNENTSNKIHQRKHKENQTRPYGLHASFLPLVGLPLAVPLPEKLKRKKERTHKSRDPEGCTYQFSDPEGYTYQSSDPEGCTYQSSDPEGCTCQSSDPEGYTYQSSDPEGYTYHSLGLDSRLGSTSICGSGSDLCSTRQQLNEGQTTAEGSCSPWLFWAALGTRDEEKEAPEAGIGVRDRSGVERRSGKKLGCREGSTTTISRRRRLQVKLRRETRLDEKKTRRRGSTERRRGDADGGRGRRDGRGMGARRRRREDEEEEDEALGGVQSRARKCTEEMRFTSEEGEDVGGVVVGQSLHGCCQTTAGHRRIAVDHRLKVEGSVKNRGSPSEDRGSRSEGRRSPSEGRRSLSVGQGLEMSSVVLSENGDYSEFVWLWLPVVESLCRQ</sequence>
<feature type="region of interest" description="Disordered" evidence="1">
    <location>
        <begin position="169"/>
        <end position="273"/>
    </location>
</feature>
<protein>
    <submittedName>
        <fullName evidence="2">NBS-LRR type resistance protein</fullName>
    </submittedName>
</protein>
<feature type="region of interest" description="Disordered" evidence="1">
    <location>
        <begin position="47"/>
        <end position="111"/>
    </location>
</feature>
<evidence type="ECO:0000256" key="1">
    <source>
        <dbReference type="SAM" id="MobiDB-lite"/>
    </source>
</evidence>
<evidence type="ECO:0000313" key="2">
    <source>
        <dbReference type="EMBL" id="TYK31580.1"/>
    </source>
</evidence>
<feature type="compositionally biased region" description="Basic and acidic residues" evidence="1">
    <location>
        <begin position="214"/>
        <end position="248"/>
    </location>
</feature>
<comment type="caution">
    <text evidence="2">The sequence shown here is derived from an EMBL/GenBank/DDBJ whole genome shotgun (WGS) entry which is preliminary data.</text>
</comment>
<feature type="compositionally biased region" description="Polar residues" evidence="1">
    <location>
        <begin position="75"/>
        <end position="110"/>
    </location>
</feature>
<proteinExistence type="predicted"/>
<gene>
    <name evidence="2" type="ORF">E5676_scaffold172G00750</name>
</gene>
<feature type="compositionally biased region" description="Basic and acidic residues" evidence="1">
    <location>
        <begin position="169"/>
        <end position="189"/>
    </location>
</feature>
<reference evidence="2 3" key="1">
    <citation type="submission" date="2019-08" db="EMBL/GenBank/DDBJ databases">
        <title>Draft genome sequences of two oriental melons (Cucumis melo L. var makuwa).</title>
        <authorList>
            <person name="Kwon S.-Y."/>
        </authorList>
    </citation>
    <scope>NUCLEOTIDE SEQUENCE [LARGE SCALE GENOMIC DNA]</scope>
    <source>
        <strain evidence="3">cv. Chang Bougi</strain>
        <tissue evidence="2">Leaf</tissue>
    </source>
</reference>
<accession>A0A5D3E7L5</accession>
<feature type="compositionally biased region" description="Basic and acidic residues" evidence="1">
    <location>
        <begin position="317"/>
        <end position="350"/>
    </location>
</feature>
<feature type="compositionally biased region" description="Basic residues" evidence="1">
    <location>
        <begin position="48"/>
        <end position="57"/>
    </location>
</feature>
<dbReference type="AlphaFoldDB" id="A0A5D3E7L5"/>